<proteinExistence type="predicted"/>
<dbReference type="NCBIfam" id="TIGR00229">
    <property type="entry name" value="sensory_box"/>
    <property type="match status" value="3"/>
</dbReference>
<dbReference type="SMART" id="SM00091">
    <property type="entry name" value="PAS"/>
    <property type="match status" value="3"/>
</dbReference>
<evidence type="ECO:0000256" key="5">
    <source>
        <dbReference type="ARBA" id="ARBA00022777"/>
    </source>
</evidence>
<dbReference type="PANTHER" id="PTHR43304:SF1">
    <property type="entry name" value="PAC DOMAIN-CONTAINING PROTEIN"/>
    <property type="match status" value="1"/>
</dbReference>
<protein>
    <recommendedName>
        <fullName evidence="2">histidine kinase</fullName>
        <ecNumber evidence="2">2.7.13.3</ecNumber>
    </recommendedName>
</protein>
<keyword evidence="6" id="KW-0472">Membrane</keyword>
<evidence type="ECO:0000313" key="9">
    <source>
        <dbReference type="EMBL" id="RPD41978.1"/>
    </source>
</evidence>
<keyword evidence="5" id="KW-0418">Kinase</keyword>
<dbReference type="EC" id="2.7.13.3" evidence="2"/>
<dbReference type="SMART" id="SM00086">
    <property type="entry name" value="PAC"/>
    <property type="match status" value="3"/>
</dbReference>
<dbReference type="GO" id="GO:0004673">
    <property type="term" value="F:protein histidine kinase activity"/>
    <property type="evidence" value="ECO:0007669"/>
    <property type="project" value="UniProtKB-EC"/>
</dbReference>
<evidence type="ECO:0000313" key="10">
    <source>
        <dbReference type="Proteomes" id="UP000279089"/>
    </source>
</evidence>
<organism evidence="9 10">
    <name type="scientific">Chitinophaga barathri</name>
    <dbReference type="NCBI Taxonomy" id="1647451"/>
    <lineage>
        <taxon>Bacteria</taxon>
        <taxon>Pseudomonadati</taxon>
        <taxon>Bacteroidota</taxon>
        <taxon>Chitinophagia</taxon>
        <taxon>Chitinophagales</taxon>
        <taxon>Chitinophagaceae</taxon>
        <taxon>Chitinophaga</taxon>
    </lineage>
</organism>
<dbReference type="Gene3D" id="3.30.450.20">
    <property type="entry name" value="PAS domain"/>
    <property type="match status" value="3"/>
</dbReference>
<name>A0A3N4MEG1_9BACT</name>
<evidence type="ECO:0000259" key="8">
    <source>
        <dbReference type="PROSITE" id="PS50113"/>
    </source>
</evidence>
<comment type="caution">
    <text evidence="9">The sequence shown here is derived from an EMBL/GenBank/DDBJ whole genome shotgun (WGS) entry which is preliminary data.</text>
</comment>
<dbReference type="EMBL" id="RMBX01000003">
    <property type="protein sequence ID" value="RPD41978.1"/>
    <property type="molecule type" value="Genomic_DNA"/>
</dbReference>
<dbReference type="InterPro" id="IPR001610">
    <property type="entry name" value="PAC"/>
</dbReference>
<dbReference type="PROSITE" id="PS50112">
    <property type="entry name" value="PAS"/>
    <property type="match status" value="2"/>
</dbReference>
<comment type="catalytic activity">
    <reaction evidence="1">
        <text>ATP + protein L-histidine = ADP + protein N-phospho-L-histidine.</text>
        <dbReference type="EC" id="2.7.13.3"/>
    </reaction>
</comment>
<gene>
    <name evidence="9" type="ORF">EG028_07415</name>
</gene>
<accession>A0A3N4MEG1</accession>
<dbReference type="AlphaFoldDB" id="A0A3N4MEG1"/>
<dbReference type="InterPro" id="IPR013655">
    <property type="entry name" value="PAS_fold_3"/>
</dbReference>
<dbReference type="InterPro" id="IPR000014">
    <property type="entry name" value="PAS"/>
</dbReference>
<keyword evidence="3" id="KW-0597">Phosphoprotein</keyword>
<dbReference type="InterPro" id="IPR000700">
    <property type="entry name" value="PAS-assoc_C"/>
</dbReference>
<keyword evidence="10" id="KW-1185">Reference proteome</keyword>
<dbReference type="OrthoDB" id="9124519at2"/>
<dbReference type="Pfam" id="PF13426">
    <property type="entry name" value="PAS_9"/>
    <property type="match status" value="1"/>
</dbReference>
<sequence>MYLHLSLKLTELMINLLSPARTVLIFLLFGITWVLSTDSLLRWLADNTPGLIWEGQHSKGILFVLISSALLYWLLKKYKRSLQSSETAYIRIFRESPQPMWIYDRKTLYFVDVNDAALDLYGYRLEEFLQLSILQIRPPEEVYKVLEAVKNTGTGFRDFGTWKHLKKDGTLLYVEVHTFGTVYKGREVEIVSAWNVTDKHEAFEALSRHEVLLDSMINSTEDLIWAVDDAQRFTAFNKAYHHTIQQFTGVNIEAGTRPQLARDEAEYLKWQGYYEKSLRGEKQTIEESVEMANYGLSTAEITFNPIINDDKIVGVACFARDISERKKQELRIRRALERYDIVTLATHNVIWDWDLKADKVLWNNNLFTLFGHKNESTAGEWWKDHVHPDDVDEAVKALNGAIAQHGEKWAVEYRFRCANGHYRYVSDRGYVLYNDDGKPYRVIGAMEDIDVKKTYIEELKKLAHMSSHSLRRPVASMLGVVAALNKEDLGHRDNLPLLVYVEKIALEMDTIIHDVAEKCNHIFMEVEQ</sequence>
<dbReference type="SUPFAM" id="SSF55785">
    <property type="entry name" value="PYP-like sensor domain (PAS domain)"/>
    <property type="match status" value="3"/>
</dbReference>
<evidence type="ECO:0000256" key="6">
    <source>
        <dbReference type="SAM" id="Phobius"/>
    </source>
</evidence>
<evidence type="ECO:0000256" key="4">
    <source>
        <dbReference type="ARBA" id="ARBA00022679"/>
    </source>
</evidence>
<feature type="domain" description="PAS" evidence="7">
    <location>
        <begin position="85"/>
        <end position="152"/>
    </location>
</feature>
<dbReference type="CDD" id="cd00130">
    <property type="entry name" value="PAS"/>
    <property type="match status" value="2"/>
</dbReference>
<evidence type="ECO:0000256" key="3">
    <source>
        <dbReference type="ARBA" id="ARBA00022553"/>
    </source>
</evidence>
<dbReference type="Proteomes" id="UP000279089">
    <property type="component" value="Unassembled WGS sequence"/>
</dbReference>
<reference evidence="10" key="1">
    <citation type="submission" date="2018-11" db="EMBL/GenBank/DDBJ databases">
        <title>Chitinophaga lutea sp.nov., isolate from arsenic contaminated soil.</title>
        <authorList>
            <person name="Zong Y."/>
        </authorList>
    </citation>
    <scope>NUCLEOTIDE SEQUENCE [LARGE SCALE GENOMIC DNA]</scope>
    <source>
        <strain evidence="10">YLT18</strain>
    </source>
</reference>
<feature type="transmembrane region" description="Helical" evidence="6">
    <location>
        <begin position="12"/>
        <end position="36"/>
    </location>
</feature>
<dbReference type="PANTHER" id="PTHR43304">
    <property type="entry name" value="PHYTOCHROME-LIKE PROTEIN CPH1"/>
    <property type="match status" value="1"/>
</dbReference>
<evidence type="ECO:0000256" key="1">
    <source>
        <dbReference type="ARBA" id="ARBA00000085"/>
    </source>
</evidence>
<keyword evidence="6" id="KW-0812">Transmembrane</keyword>
<feature type="domain" description="PAC" evidence="8">
    <location>
        <begin position="409"/>
        <end position="461"/>
    </location>
</feature>
<dbReference type="InterPro" id="IPR035965">
    <property type="entry name" value="PAS-like_dom_sf"/>
</dbReference>
<dbReference type="Pfam" id="PF08447">
    <property type="entry name" value="PAS_3"/>
    <property type="match status" value="1"/>
</dbReference>
<keyword evidence="4" id="KW-0808">Transferase</keyword>
<dbReference type="PROSITE" id="PS50113">
    <property type="entry name" value="PAC"/>
    <property type="match status" value="1"/>
</dbReference>
<evidence type="ECO:0000256" key="2">
    <source>
        <dbReference type="ARBA" id="ARBA00012438"/>
    </source>
</evidence>
<feature type="domain" description="PAS" evidence="7">
    <location>
        <begin position="328"/>
        <end position="405"/>
    </location>
</feature>
<dbReference type="InterPro" id="IPR052162">
    <property type="entry name" value="Sensor_kinase/Photoreceptor"/>
</dbReference>
<evidence type="ECO:0000259" key="7">
    <source>
        <dbReference type="PROSITE" id="PS50112"/>
    </source>
</evidence>
<keyword evidence="6" id="KW-1133">Transmembrane helix</keyword>